<comment type="caution">
    <text evidence="1">The sequence shown here is derived from an EMBL/GenBank/DDBJ whole genome shotgun (WGS) entry which is preliminary data.</text>
</comment>
<proteinExistence type="predicted"/>
<reference evidence="1 2" key="1">
    <citation type="journal article" date="2011" name="Front. Microbiol.">
        <title>Two Strains of Crocosphaera watsonii with Highly Conserved Genomes are Distinguished by Strain-Specific Features.</title>
        <authorList>
            <person name="Bench S.R."/>
            <person name="Ilikchyan I.N."/>
            <person name="Tripp H.J."/>
            <person name="Zehr J.P."/>
        </authorList>
    </citation>
    <scope>NUCLEOTIDE SEQUENCE [LARGE SCALE GENOMIC DNA]</scope>
    <source>
        <strain evidence="1 2">WH 0003</strain>
    </source>
</reference>
<protein>
    <recommendedName>
        <fullName evidence="3">Hemolysin-type calcium-binding region</fullName>
    </recommendedName>
</protein>
<evidence type="ECO:0000313" key="1">
    <source>
        <dbReference type="EMBL" id="EHJ15025.1"/>
    </source>
</evidence>
<dbReference type="InterPro" id="IPR001343">
    <property type="entry name" value="Hemolysn_Ca-bd"/>
</dbReference>
<dbReference type="Proteomes" id="UP000003477">
    <property type="component" value="Unassembled WGS sequence"/>
</dbReference>
<dbReference type="GO" id="GO:0005509">
    <property type="term" value="F:calcium ion binding"/>
    <property type="evidence" value="ECO:0007669"/>
    <property type="project" value="InterPro"/>
</dbReference>
<name>G5IYG0_CROWT</name>
<sequence>MNGIRDEGEPFTYTDSNGDYDLDIPLVVFDTNQNGQLDNREGHFVAIGGIDTSSRLVYSSPFYGFSNWGVITPLTTLTYQIWELGSTPVPQASQLVLQAFGLADADIDLSQFDPIEAMDEGDVNGVEVYATHIKVQSMLELTNTFFTEFLEAGGITPNRAELSEAVIEIFAKQIIDNPNPDIWTDSEALLESYTALLTELIPSADELPNGYPISEEDLNTAFEVWSEVVATVFDVVEQEITKLDIDAVLEGIVPTKTLVQEDLVNLISSMGNGTSTPEETLAVLDELRDDIIDDPITEEVVSFGTTGDDILDAAIAPDFDGIDDLLFAGSGNDLIDTTSSIGGNRLYGGSGDDTFFLGDNNRAFGGSGDDTFYLLGDLNVITGGMGADQFWLTLGEVPNDLDTITDFEIGVDTLGIGGLGVSFEDLTLTQQGNDTLITSNGEELGLLLGIQANQLNENDFTFG</sequence>
<dbReference type="Gene3D" id="2.150.10.10">
    <property type="entry name" value="Serralysin-like metalloprotease, C-terminal"/>
    <property type="match status" value="1"/>
</dbReference>
<dbReference type="AlphaFoldDB" id="G5IYG0"/>
<evidence type="ECO:0008006" key="3">
    <source>
        <dbReference type="Google" id="ProtNLM"/>
    </source>
</evidence>
<dbReference type="PATRIC" id="fig|423471.3.peg.282"/>
<dbReference type="PRINTS" id="PR00313">
    <property type="entry name" value="CABNDNGRPT"/>
</dbReference>
<dbReference type="SUPFAM" id="SSF51120">
    <property type="entry name" value="beta-Roll"/>
    <property type="match status" value="1"/>
</dbReference>
<accession>G5IYG0</accession>
<gene>
    <name evidence="1" type="ORF">CWATWH0003_0311</name>
</gene>
<evidence type="ECO:0000313" key="2">
    <source>
        <dbReference type="Proteomes" id="UP000003477"/>
    </source>
</evidence>
<organism evidence="1 2">
    <name type="scientific">Crocosphaera watsonii WH 0003</name>
    <dbReference type="NCBI Taxonomy" id="423471"/>
    <lineage>
        <taxon>Bacteria</taxon>
        <taxon>Bacillati</taxon>
        <taxon>Cyanobacteriota</taxon>
        <taxon>Cyanophyceae</taxon>
        <taxon>Oscillatoriophycideae</taxon>
        <taxon>Chroococcales</taxon>
        <taxon>Aphanothecaceae</taxon>
        <taxon>Crocosphaera</taxon>
    </lineage>
</organism>
<dbReference type="EMBL" id="AESD01000050">
    <property type="protein sequence ID" value="EHJ15025.1"/>
    <property type="molecule type" value="Genomic_DNA"/>
</dbReference>
<dbReference type="InterPro" id="IPR011049">
    <property type="entry name" value="Serralysin-like_metalloprot_C"/>
</dbReference>
<dbReference type="Pfam" id="PF00353">
    <property type="entry name" value="HemolysinCabind"/>
    <property type="match status" value="2"/>
</dbReference>